<dbReference type="Proteomes" id="UP001139451">
    <property type="component" value="Unassembled WGS sequence"/>
</dbReference>
<comment type="caution">
    <text evidence="2">The sequence shown here is derived from an EMBL/GenBank/DDBJ whole genome shotgun (WGS) entry which is preliminary data.</text>
</comment>
<organism evidence="2 3">
    <name type="scientific">Sphingomonas tagetis</name>
    <dbReference type="NCBI Taxonomy" id="2949092"/>
    <lineage>
        <taxon>Bacteria</taxon>
        <taxon>Pseudomonadati</taxon>
        <taxon>Pseudomonadota</taxon>
        <taxon>Alphaproteobacteria</taxon>
        <taxon>Sphingomonadales</taxon>
        <taxon>Sphingomonadaceae</taxon>
        <taxon>Sphingomonas</taxon>
    </lineage>
</organism>
<protein>
    <submittedName>
        <fullName evidence="2">Uncharacterized protein</fullName>
    </submittedName>
</protein>
<gene>
    <name evidence="2" type="ORF">M9978_20945</name>
</gene>
<evidence type="ECO:0000256" key="1">
    <source>
        <dbReference type="SAM" id="Phobius"/>
    </source>
</evidence>
<evidence type="ECO:0000313" key="3">
    <source>
        <dbReference type="Proteomes" id="UP001139451"/>
    </source>
</evidence>
<proteinExistence type="predicted"/>
<dbReference type="EMBL" id="JAMLDX010000025">
    <property type="protein sequence ID" value="MCP3732890.1"/>
    <property type="molecule type" value="Genomic_DNA"/>
</dbReference>
<dbReference type="AlphaFoldDB" id="A0A9X2HUI7"/>
<name>A0A9X2HUI7_9SPHN</name>
<feature type="transmembrane region" description="Helical" evidence="1">
    <location>
        <begin position="23"/>
        <end position="41"/>
    </location>
</feature>
<keyword evidence="1" id="KW-0812">Transmembrane</keyword>
<keyword evidence="1" id="KW-1133">Transmembrane helix</keyword>
<keyword evidence="3" id="KW-1185">Reference proteome</keyword>
<dbReference type="RefSeq" id="WP_254296785.1">
    <property type="nucleotide sequence ID" value="NZ_JAMLDX010000025.1"/>
</dbReference>
<accession>A0A9X2HUI7</accession>
<evidence type="ECO:0000313" key="2">
    <source>
        <dbReference type="EMBL" id="MCP3732890.1"/>
    </source>
</evidence>
<keyword evidence="1" id="KW-0472">Membrane</keyword>
<sequence>MTGLTDNRAATAVGDANEAKGGFLIPAIAIIAVIVGVLIISDDSDSN</sequence>
<reference evidence="2" key="1">
    <citation type="submission" date="2022-05" db="EMBL/GenBank/DDBJ databases">
        <title>Sphingomonas sp. strain MG17 Genome sequencing and assembly.</title>
        <authorList>
            <person name="Kim I."/>
        </authorList>
    </citation>
    <scope>NUCLEOTIDE SEQUENCE</scope>
    <source>
        <strain evidence="2">MG17</strain>
    </source>
</reference>